<evidence type="ECO:0000256" key="1">
    <source>
        <dbReference type="ARBA" id="ARBA00022490"/>
    </source>
</evidence>
<protein>
    <recommendedName>
        <fullName evidence="7">Ribosomal RNA small subunit methyltransferase A</fullName>
        <ecNumber evidence="7">2.1.1.182</ecNumber>
    </recommendedName>
    <alternativeName>
        <fullName evidence="7">16S rRNA (adenine(1518)-N(6)/adenine(1519)-N(6))-dimethyltransferase</fullName>
    </alternativeName>
    <alternativeName>
        <fullName evidence="7">16S rRNA dimethyladenosine transferase</fullName>
    </alternativeName>
    <alternativeName>
        <fullName evidence="7">16S rRNA dimethylase</fullName>
    </alternativeName>
    <alternativeName>
        <fullName evidence="7">S-adenosylmethionine-6-N', N'-adenosyl(rRNA) dimethyltransferase</fullName>
    </alternativeName>
</protein>
<feature type="binding site" evidence="7 8">
    <location>
        <position position="64"/>
    </location>
    <ligand>
        <name>S-adenosyl-L-methionine</name>
        <dbReference type="ChEBI" id="CHEBI:59789"/>
    </ligand>
</feature>
<evidence type="ECO:0000256" key="6">
    <source>
        <dbReference type="ARBA" id="ARBA00022884"/>
    </source>
</evidence>
<dbReference type="InterPro" id="IPR020598">
    <property type="entry name" value="rRNA_Ade_methylase_Trfase_N"/>
</dbReference>
<keyword evidence="2 7" id="KW-0698">rRNA processing</keyword>
<comment type="function">
    <text evidence="7">Specifically dimethylates two adjacent adenosines (A1518 and A1519) in the loop of a conserved hairpin near the 3'-end of 16S rRNA in the 30S particle. May play a critical role in biogenesis of 30S subunits.</text>
</comment>
<feature type="domain" description="Ribosomal RNA adenine methylase transferase N-terminal" evidence="9">
    <location>
        <begin position="23"/>
        <end position="195"/>
    </location>
</feature>
<sequence length="264" mass="29453">MDKPIQHRARKRFGQNFLHDPGIIQRIVQAIAPQPDDNLAEIGPGQGAITTELLPLVSRMHAIELDRDLIEPLAQRCASLGNLQIHNIDALKFDFSQLAEPERPLRVVGNLPYNISTPLLFHLLDQSDSVKDMHFMLQKEVVDRMGAEPGSKSYGRLSIMLQARAGVTPLFSIGPGAFKPAPKVDSAFVRLVPYDHLPYQIDNWDHFSQVVAEAFSQRRKTLRNCLKKTLTSEAIESVGIDPGIRAESLPIEAFAKLAKLLDRP</sequence>
<keyword evidence="6 7" id="KW-0694">RNA-binding</keyword>
<evidence type="ECO:0000256" key="2">
    <source>
        <dbReference type="ARBA" id="ARBA00022552"/>
    </source>
</evidence>
<name>A0A9E4T3N3_9GAMM</name>
<dbReference type="PANTHER" id="PTHR11727:SF7">
    <property type="entry name" value="DIMETHYLADENOSINE TRANSFERASE-RELATED"/>
    <property type="match status" value="1"/>
</dbReference>
<dbReference type="EC" id="2.1.1.182" evidence="7"/>
<gene>
    <name evidence="7 10" type="primary">rsmA</name>
    <name evidence="7" type="synonym">ksgA</name>
    <name evidence="10" type="ORF">JAZ07_19005</name>
</gene>
<evidence type="ECO:0000256" key="3">
    <source>
        <dbReference type="ARBA" id="ARBA00022603"/>
    </source>
</evidence>
<keyword evidence="1 7" id="KW-0963">Cytoplasm</keyword>
<feature type="binding site" evidence="7 8">
    <location>
        <position position="16"/>
    </location>
    <ligand>
        <name>S-adenosyl-L-methionine</name>
        <dbReference type="ChEBI" id="CHEBI:59789"/>
    </ligand>
</feature>
<comment type="subcellular location">
    <subcellularLocation>
        <location evidence="7">Cytoplasm</location>
    </subcellularLocation>
</comment>
<reference evidence="10" key="1">
    <citation type="journal article" date="2021" name="Proc. Natl. Acad. Sci. U.S.A.">
        <title>Global biogeography of chemosynthetic symbionts reveals both localized and globally distributed symbiont groups. .</title>
        <authorList>
            <person name="Osvatic J.T."/>
            <person name="Wilkins L.G.E."/>
            <person name="Leibrecht L."/>
            <person name="Leray M."/>
            <person name="Zauner S."/>
            <person name="Polzin J."/>
            <person name="Camacho Y."/>
            <person name="Gros O."/>
            <person name="van Gils J.A."/>
            <person name="Eisen J.A."/>
            <person name="Petersen J.M."/>
            <person name="Yuen B."/>
        </authorList>
    </citation>
    <scope>NUCLEOTIDE SEQUENCE</scope>
    <source>
        <strain evidence="10">MAGclacostrist064TRANS</strain>
    </source>
</reference>
<dbReference type="SMART" id="SM00650">
    <property type="entry name" value="rADc"/>
    <property type="match status" value="1"/>
</dbReference>
<dbReference type="SUPFAM" id="SSF53335">
    <property type="entry name" value="S-adenosyl-L-methionine-dependent methyltransferases"/>
    <property type="match status" value="1"/>
</dbReference>
<dbReference type="Gene3D" id="3.40.50.150">
    <property type="entry name" value="Vaccinia Virus protein VP39"/>
    <property type="match status" value="1"/>
</dbReference>
<feature type="binding site" evidence="7 8">
    <location>
        <position position="110"/>
    </location>
    <ligand>
        <name>S-adenosyl-L-methionine</name>
        <dbReference type="ChEBI" id="CHEBI:59789"/>
    </ligand>
</feature>
<dbReference type="EMBL" id="JAEPCM010000702">
    <property type="protein sequence ID" value="MCG7948435.1"/>
    <property type="molecule type" value="Genomic_DNA"/>
</dbReference>
<dbReference type="Pfam" id="PF00398">
    <property type="entry name" value="RrnaAD"/>
    <property type="match status" value="1"/>
</dbReference>
<dbReference type="NCBIfam" id="TIGR00755">
    <property type="entry name" value="ksgA"/>
    <property type="match status" value="1"/>
</dbReference>
<dbReference type="GO" id="GO:0052908">
    <property type="term" value="F:16S rRNA (adenine(1518)-N(6)/adenine(1519)-N(6))-dimethyltransferase activity"/>
    <property type="evidence" value="ECO:0007669"/>
    <property type="project" value="UniProtKB-EC"/>
</dbReference>
<proteinExistence type="inferred from homology"/>
<feature type="binding site" evidence="7 8">
    <location>
        <position position="89"/>
    </location>
    <ligand>
        <name>S-adenosyl-L-methionine</name>
        <dbReference type="ChEBI" id="CHEBI:59789"/>
    </ligand>
</feature>
<keyword evidence="3 7" id="KW-0489">Methyltransferase</keyword>
<dbReference type="Gene3D" id="1.10.8.100">
    <property type="entry name" value="Ribosomal RNA adenine dimethylase-like, domain 2"/>
    <property type="match status" value="1"/>
</dbReference>
<dbReference type="FunFam" id="1.10.8.100:FF:000001">
    <property type="entry name" value="Ribosomal RNA small subunit methyltransferase A"/>
    <property type="match status" value="1"/>
</dbReference>
<accession>A0A9E4T3N3</accession>
<evidence type="ECO:0000313" key="11">
    <source>
        <dbReference type="Proteomes" id="UP000886667"/>
    </source>
</evidence>
<dbReference type="GO" id="GO:0003723">
    <property type="term" value="F:RNA binding"/>
    <property type="evidence" value="ECO:0007669"/>
    <property type="project" value="UniProtKB-UniRule"/>
</dbReference>
<dbReference type="InterPro" id="IPR029063">
    <property type="entry name" value="SAM-dependent_MTases_sf"/>
</dbReference>
<feature type="binding site" evidence="7 8">
    <location>
        <position position="18"/>
    </location>
    <ligand>
        <name>S-adenosyl-L-methionine</name>
        <dbReference type="ChEBI" id="CHEBI:59789"/>
    </ligand>
</feature>
<dbReference type="InterPro" id="IPR023165">
    <property type="entry name" value="rRNA_Ade_diMease-like_C"/>
</dbReference>
<comment type="similarity">
    <text evidence="7">Belongs to the class I-like SAM-binding methyltransferase superfamily. rRNA adenine N(6)-methyltransferase family. RsmA subfamily.</text>
</comment>
<evidence type="ECO:0000256" key="8">
    <source>
        <dbReference type="PROSITE-ProRule" id="PRU01026"/>
    </source>
</evidence>
<keyword evidence="5 7" id="KW-0949">S-adenosyl-L-methionine</keyword>
<dbReference type="HAMAP" id="MF_00607">
    <property type="entry name" value="16SrRNA_methyltr_A"/>
    <property type="match status" value="1"/>
</dbReference>
<evidence type="ECO:0000256" key="5">
    <source>
        <dbReference type="ARBA" id="ARBA00022691"/>
    </source>
</evidence>
<evidence type="ECO:0000256" key="4">
    <source>
        <dbReference type="ARBA" id="ARBA00022679"/>
    </source>
</evidence>
<dbReference type="InterPro" id="IPR001737">
    <property type="entry name" value="KsgA/Erm"/>
</dbReference>
<dbReference type="AlphaFoldDB" id="A0A9E4T3N3"/>
<dbReference type="Proteomes" id="UP000886667">
    <property type="component" value="Unassembled WGS sequence"/>
</dbReference>
<dbReference type="PROSITE" id="PS51689">
    <property type="entry name" value="SAM_RNA_A_N6_MT"/>
    <property type="match status" value="1"/>
</dbReference>
<keyword evidence="4 7" id="KW-0808">Transferase</keyword>
<feature type="binding site" evidence="7 8">
    <location>
        <position position="43"/>
    </location>
    <ligand>
        <name>S-adenosyl-L-methionine</name>
        <dbReference type="ChEBI" id="CHEBI:59789"/>
    </ligand>
</feature>
<dbReference type="InterPro" id="IPR011530">
    <property type="entry name" value="rRNA_adenine_dimethylase"/>
</dbReference>
<dbReference type="GO" id="GO:0005829">
    <property type="term" value="C:cytosol"/>
    <property type="evidence" value="ECO:0007669"/>
    <property type="project" value="TreeGrafter"/>
</dbReference>
<evidence type="ECO:0000313" key="10">
    <source>
        <dbReference type="EMBL" id="MCG7948435.1"/>
    </source>
</evidence>
<organism evidence="10 11">
    <name type="scientific">Candidatus Thiodiazotropha taylori</name>
    <dbReference type="NCBI Taxonomy" id="2792791"/>
    <lineage>
        <taxon>Bacteria</taxon>
        <taxon>Pseudomonadati</taxon>
        <taxon>Pseudomonadota</taxon>
        <taxon>Gammaproteobacteria</taxon>
        <taxon>Chromatiales</taxon>
        <taxon>Sedimenticolaceae</taxon>
        <taxon>Candidatus Thiodiazotropha</taxon>
    </lineage>
</organism>
<comment type="caution">
    <text evidence="10">The sequence shown here is derived from an EMBL/GenBank/DDBJ whole genome shotgun (WGS) entry which is preliminary data.</text>
</comment>
<comment type="catalytic activity">
    <reaction evidence="7">
        <text>adenosine(1518)/adenosine(1519) in 16S rRNA + 4 S-adenosyl-L-methionine = N(6)-dimethyladenosine(1518)/N(6)-dimethyladenosine(1519) in 16S rRNA + 4 S-adenosyl-L-homocysteine + 4 H(+)</text>
        <dbReference type="Rhea" id="RHEA:19609"/>
        <dbReference type="Rhea" id="RHEA-COMP:10232"/>
        <dbReference type="Rhea" id="RHEA-COMP:10233"/>
        <dbReference type="ChEBI" id="CHEBI:15378"/>
        <dbReference type="ChEBI" id="CHEBI:57856"/>
        <dbReference type="ChEBI" id="CHEBI:59789"/>
        <dbReference type="ChEBI" id="CHEBI:74411"/>
        <dbReference type="ChEBI" id="CHEBI:74493"/>
        <dbReference type="EC" id="2.1.1.182"/>
    </reaction>
</comment>
<evidence type="ECO:0000259" key="9">
    <source>
        <dbReference type="SMART" id="SM00650"/>
    </source>
</evidence>
<evidence type="ECO:0000256" key="7">
    <source>
        <dbReference type="HAMAP-Rule" id="MF_00607"/>
    </source>
</evidence>
<dbReference type="PANTHER" id="PTHR11727">
    <property type="entry name" value="DIMETHYLADENOSINE TRANSFERASE"/>
    <property type="match status" value="1"/>
</dbReference>